<keyword evidence="2" id="KW-1185">Reference proteome</keyword>
<comment type="caution">
    <text evidence="1">The sequence shown here is derived from an EMBL/GenBank/DDBJ whole genome shotgun (WGS) entry which is preliminary data.</text>
</comment>
<protein>
    <submittedName>
        <fullName evidence="1">Uncharacterized protein</fullName>
    </submittedName>
</protein>
<reference evidence="1 2" key="1">
    <citation type="journal article" date="2018" name="BMC Genomics">
        <title>The genome of Naegleria lovaniensis, the basis for a comparative approach to unravel pathogenicity factors of the human pathogenic amoeba N. fowleri.</title>
        <authorList>
            <person name="Liechti N."/>
            <person name="Schurch N."/>
            <person name="Bruggmann R."/>
            <person name="Wittwer M."/>
        </authorList>
    </citation>
    <scope>NUCLEOTIDE SEQUENCE [LARGE SCALE GENOMIC DNA]</scope>
    <source>
        <strain evidence="1 2">ATCC 30569</strain>
    </source>
</reference>
<evidence type="ECO:0000313" key="2">
    <source>
        <dbReference type="Proteomes" id="UP000816034"/>
    </source>
</evidence>
<dbReference type="EMBL" id="PYSW02000049">
    <property type="protein sequence ID" value="KAG2373975.1"/>
    <property type="molecule type" value="Genomic_DNA"/>
</dbReference>
<sequence length="307" mass="34166">MIKIGLGKKISAIQTTISKTFKYTSAENKSIELREFGSFDVKGAVLIEGFPSGQTSIATAAGYIVEQLELPLIGDVISDAFPPVCLIENYTPQSGIRIYGNNKIVVFSSEYELKDPGLSHQMVNAVFEFAERHECKSVVSLEAIPMDEKKKRLISGEDVDDIETPIHPPSREELLKLLTSVEEPTKEDDSIYFVTNNQELADTLVKFGHFPIKENIVLTGISALVLSRAPYTSLTVTGLFAPVSLRHELLSTRPIITIIHAIDKLVGEELFIKTDKLEKTGAAIRNKLNEVLEKQRETKEPYNPMFL</sequence>
<organism evidence="1 2">
    <name type="scientific">Naegleria lovaniensis</name>
    <name type="common">Amoeba</name>
    <dbReference type="NCBI Taxonomy" id="51637"/>
    <lineage>
        <taxon>Eukaryota</taxon>
        <taxon>Discoba</taxon>
        <taxon>Heterolobosea</taxon>
        <taxon>Tetramitia</taxon>
        <taxon>Eutetramitia</taxon>
        <taxon>Vahlkampfiidae</taxon>
        <taxon>Naegleria</taxon>
    </lineage>
</organism>
<dbReference type="SUPFAM" id="SSF159659">
    <property type="entry name" value="Cgl1923-like"/>
    <property type="match status" value="1"/>
</dbReference>
<dbReference type="PANTHER" id="PTHR35610:SF3">
    <property type="entry name" value="PROTEASOME ASSEMBLY CHAPERONE FAMILY PROTEIN"/>
    <property type="match status" value="1"/>
</dbReference>
<dbReference type="InterPro" id="IPR019151">
    <property type="entry name" value="Proteasome_assmbl_chaperone_2"/>
</dbReference>
<dbReference type="Pfam" id="PF09754">
    <property type="entry name" value="PAC2"/>
    <property type="match status" value="1"/>
</dbReference>
<dbReference type="GeneID" id="68104094"/>
<dbReference type="Gene3D" id="3.40.50.10900">
    <property type="entry name" value="PAC-like subunit"/>
    <property type="match status" value="1"/>
</dbReference>
<dbReference type="RefSeq" id="XP_044543149.1">
    <property type="nucleotide sequence ID" value="XM_044687318.1"/>
</dbReference>
<dbReference type="InterPro" id="IPR038389">
    <property type="entry name" value="PSMG2_sf"/>
</dbReference>
<dbReference type="Proteomes" id="UP000816034">
    <property type="component" value="Unassembled WGS sequence"/>
</dbReference>
<accession>A0AA88GEH8</accession>
<evidence type="ECO:0000313" key="1">
    <source>
        <dbReference type="EMBL" id="KAG2373975.1"/>
    </source>
</evidence>
<dbReference type="AlphaFoldDB" id="A0AA88GEH8"/>
<name>A0AA88GEH8_NAELO</name>
<gene>
    <name evidence="1" type="ORF">C9374_011640</name>
</gene>
<dbReference type="PANTHER" id="PTHR35610">
    <property type="entry name" value="3-ISOPROPYLMALATE DEHYDRATASE-RELATED"/>
    <property type="match status" value="1"/>
</dbReference>
<proteinExistence type="predicted"/>